<evidence type="ECO:0000256" key="5">
    <source>
        <dbReference type="SAM" id="MobiDB-lite"/>
    </source>
</evidence>
<dbReference type="InterPro" id="IPR036047">
    <property type="entry name" value="F-box-like_dom_sf"/>
</dbReference>
<dbReference type="GO" id="GO:0005634">
    <property type="term" value="C:nucleus"/>
    <property type="evidence" value="ECO:0007669"/>
    <property type="project" value="TreeGrafter"/>
</dbReference>
<evidence type="ECO:0000313" key="7">
    <source>
        <dbReference type="EMBL" id="ELU17713.1"/>
    </source>
</evidence>
<dbReference type="GO" id="GO:0031297">
    <property type="term" value="P:replication fork processing"/>
    <property type="evidence" value="ECO:0007669"/>
    <property type="project" value="TreeGrafter"/>
</dbReference>
<dbReference type="InterPro" id="IPR001810">
    <property type="entry name" value="F-box_dom"/>
</dbReference>
<organism evidence="7">
    <name type="scientific">Capitella teleta</name>
    <name type="common">Polychaete worm</name>
    <dbReference type="NCBI Taxonomy" id="283909"/>
    <lineage>
        <taxon>Eukaryota</taxon>
        <taxon>Metazoa</taxon>
        <taxon>Spiralia</taxon>
        <taxon>Lophotrochozoa</taxon>
        <taxon>Annelida</taxon>
        <taxon>Polychaeta</taxon>
        <taxon>Sedentaria</taxon>
        <taxon>Scolecida</taxon>
        <taxon>Capitellidae</taxon>
        <taxon>Capitella</taxon>
    </lineage>
</organism>
<evidence type="ECO:0000313" key="9">
    <source>
        <dbReference type="Proteomes" id="UP000014760"/>
    </source>
</evidence>
<keyword evidence="1" id="KW-0547">Nucleotide-binding</keyword>
<evidence type="ECO:0000256" key="4">
    <source>
        <dbReference type="ARBA" id="ARBA00022840"/>
    </source>
</evidence>
<dbReference type="SUPFAM" id="SSF52540">
    <property type="entry name" value="P-loop containing nucleoside triphosphate hydrolases"/>
    <property type="match status" value="1"/>
</dbReference>
<dbReference type="HOGENOM" id="CLU_009740_0_0_1"/>
<name>R7VFV5_CAPTE</name>
<feature type="compositionally biased region" description="Low complexity" evidence="5">
    <location>
        <begin position="171"/>
        <end position="181"/>
    </location>
</feature>
<dbReference type="GO" id="GO:0005524">
    <property type="term" value="F:ATP binding"/>
    <property type="evidence" value="ECO:0007669"/>
    <property type="project" value="UniProtKB-KW"/>
</dbReference>
<reference evidence="8" key="3">
    <citation type="submission" date="2015-06" db="UniProtKB">
        <authorList>
            <consortium name="EnsemblMetazoa"/>
        </authorList>
    </citation>
    <scope>IDENTIFICATION</scope>
</reference>
<dbReference type="GO" id="GO:0000724">
    <property type="term" value="P:double-strand break repair via homologous recombination"/>
    <property type="evidence" value="ECO:0007669"/>
    <property type="project" value="TreeGrafter"/>
</dbReference>
<gene>
    <name evidence="7" type="ORF">CAPTEDRAFT_217853</name>
</gene>
<dbReference type="Gene3D" id="3.40.50.300">
    <property type="entry name" value="P-loop containing nucleotide triphosphate hydrolases"/>
    <property type="match status" value="1"/>
</dbReference>
<protein>
    <recommendedName>
        <fullName evidence="6">F-box domain-containing protein</fullName>
    </recommendedName>
</protein>
<feature type="region of interest" description="Disordered" evidence="5">
    <location>
        <begin position="168"/>
        <end position="191"/>
    </location>
</feature>
<dbReference type="GO" id="GO:0003677">
    <property type="term" value="F:DNA binding"/>
    <property type="evidence" value="ECO:0007669"/>
    <property type="project" value="InterPro"/>
</dbReference>
<dbReference type="Gene3D" id="1.20.1280.50">
    <property type="match status" value="1"/>
</dbReference>
<dbReference type="Pfam" id="PF00580">
    <property type="entry name" value="UvrD-helicase"/>
    <property type="match status" value="1"/>
</dbReference>
<reference evidence="9" key="1">
    <citation type="submission" date="2012-12" db="EMBL/GenBank/DDBJ databases">
        <authorList>
            <person name="Hellsten U."/>
            <person name="Grimwood J."/>
            <person name="Chapman J.A."/>
            <person name="Shapiro H."/>
            <person name="Aerts A."/>
            <person name="Otillar R.P."/>
            <person name="Terry A.Y."/>
            <person name="Boore J.L."/>
            <person name="Simakov O."/>
            <person name="Marletaz F."/>
            <person name="Cho S.-J."/>
            <person name="Edsinger-Gonzales E."/>
            <person name="Havlak P."/>
            <person name="Kuo D.-H."/>
            <person name="Larsson T."/>
            <person name="Lv J."/>
            <person name="Arendt D."/>
            <person name="Savage R."/>
            <person name="Osoegawa K."/>
            <person name="de Jong P."/>
            <person name="Lindberg D.R."/>
            <person name="Seaver E.C."/>
            <person name="Weisblat D.A."/>
            <person name="Putnam N.H."/>
            <person name="Grigoriev I.V."/>
            <person name="Rokhsar D.S."/>
        </authorList>
    </citation>
    <scope>NUCLEOTIDE SEQUENCE</scope>
    <source>
        <strain evidence="9">I ESC-2004</strain>
    </source>
</reference>
<evidence type="ECO:0000256" key="3">
    <source>
        <dbReference type="ARBA" id="ARBA00022806"/>
    </source>
</evidence>
<dbReference type="EMBL" id="KB292365">
    <property type="protein sequence ID" value="ELU17713.1"/>
    <property type="molecule type" value="Genomic_DNA"/>
</dbReference>
<keyword evidence="2" id="KW-0378">Hydrolase</keyword>
<dbReference type="PANTHER" id="PTHR11070:SF30">
    <property type="entry name" value="F-BOX DNA HELICASE 1"/>
    <property type="match status" value="1"/>
</dbReference>
<dbReference type="PROSITE" id="PS50181">
    <property type="entry name" value="FBOX"/>
    <property type="match status" value="1"/>
</dbReference>
<dbReference type="Proteomes" id="UP000014760">
    <property type="component" value="Unassembled WGS sequence"/>
</dbReference>
<dbReference type="PANTHER" id="PTHR11070">
    <property type="entry name" value="UVRD / RECB / PCRA DNA HELICASE FAMILY MEMBER"/>
    <property type="match status" value="1"/>
</dbReference>
<accession>R7VFV5</accession>
<dbReference type="EnsemblMetazoa" id="CapteT217853">
    <property type="protein sequence ID" value="CapteP217853"/>
    <property type="gene ID" value="CapteG217853"/>
</dbReference>
<feature type="domain" description="F-box" evidence="6">
    <location>
        <begin position="240"/>
        <end position="289"/>
    </location>
</feature>
<reference evidence="7 9" key="2">
    <citation type="journal article" date="2013" name="Nature">
        <title>Insights into bilaterian evolution from three spiralian genomes.</title>
        <authorList>
            <person name="Simakov O."/>
            <person name="Marletaz F."/>
            <person name="Cho S.J."/>
            <person name="Edsinger-Gonzales E."/>
            <person name="Havlak P."/>
            <person name="Hellsten U."/>
            <person name="Kuo D.H."/>
            <person name="Larsson T."/>
            <person name="Lv J."/>
            <person name="Arendt D."/>
            <person name="Savage R."/>
            <person name="Osoegawa K."/>
            <person name="de Jong P."/>
            <person name="Grimwood J."/>
            <person name="Chapman J.A."/>
            <person name="Shapiro H."/>
            <person name="Aerts A."/>
            <person name="Otillar R.P."/>
            <person name="Terry A.Y."/>
            <person name="Boore J.L."/>
            <person name="Grigoriev I.V."/>
            <person name="Lindberg D.R."/>
            <person name="Seaver E.C."/>
            <person name="Weisblat D.A."/>
            <person name="Putnam N.H."/>
            <person name="Rokhsar D.S."/>
        </authorList>
    </citation>
    <scope>NUCLEOTIDE SEQUENCE</scope>
    <source>
        <strain evidence="7 9">I ESC-2004</strain>
    </source>
</reference>
<dbReference type="GO" id="GO:0043138">
    <property type="term" value="F:3'-5' DNA helicase activity"/>
    <property type="evidence" value="ECO:0007669"/>
    <property type="project" value="TreeGrafter"/>
</dbReference>
<dbReference type="OMA" id="KLAVCEA"/>
<feature type="region of interest" description="Disordered" evidence="5">
    <location>
        <begin position="25"/>
        <end position="67"/>
    </location>
</feature>
<evidence type="ECO:0000256" key="2">
    <source>
        <dbReference type="ARBA" id="ARBA00022801"/>
    </source>
</evidence>
<evidence type="ECO:0000256" key="1">
    <source>
        <dbReference type="ARBA" id="ARBA00022741"/>
    </source>
</evidence>
<proteinExistence type="predicted"/>
<evidence type="ECO:0000313" key="8">
    <source>
        <dbReference type="EnsemblMetazoa" id="CapteP217853"/>
    </source>
</evidence>
<dbReference type="InterPro" id="IPR000212">
    <property type="entry name" value="DNA_helicase_UvrD/REP"/>
</dbReference>
<keyword evidence="4" id="KW-0067">ATP-binding</keyword>
<dbReference type="SUPFAM" id="SSF81383">
    <property type="entry name" value="F-box domain"/>
    <property type="match status" value="1"/>
</dbReference>
<dbReference type="STRING" id="283909.R7VFV5"/>
<evidence type="ECO:0000259" key="6">
    <source>
        <dbReference type="PROSITE" id="PS50181"/>
    </source>
</evidence>
<feature type="compositionally biased region" description="Polar residues" evidence="5">
    <location>
        <begin position="31"/>
        <end position="49"/>
    </location>
</feature>
<dbReference type="AlphaFoldDB" id="R7VFV5"/>
<dbReference type="InterPro" id="IPR027417">
    <property type="entry name" value="P-loop_NTPase"/>
</dbReference>
<dbReference type="OrthoDB" id="1470711at2759"/>
<keyword evidence="9" id="KW-1185">Reference proteome</keyword>
<dbReference type="GO" id="GO:0016787">
    <property type="term" value="F:hydrolase activity"/>
    <property type="evidence" value="ECO:0007669"/>
    <property type="project" value="UniProtKB-KW"/>
</dbReference>
<dbReference type="Pfam" id="PF12937">
    <property type="entry name" value="F-box-like"/>
    <property type="match status" value="1"/>
</dbReference>
<sequence>MDENEKQKPKVHYVHVKKRRIHLDSSACEALSQSEEGSRALTQPQSIPHSSRDPNRGLYPRPSGGFRSASQVMNSQGHASALAGCANKEGNGFQTASQVMQSQGRLTDFVERKPNAGSSMKRNTRAKLLSPQSNTLNNYFKPVQKSPIKIYGSPVKKVPGSSLLYTMEPSQPQKLQPPAAKQKPKKKLKYDKAKALSQSQHEWLHEREKSEDESAKTFGLLGDAADAELIDLVAESDEEEDYFASVPDEILENILCQLPLQDLCLNANRVCLRWSSIISGAKFIPWKKRYHKYLKDHEVMADVTGLAEENEMTDQMTCFLSLFRFMKSFKLVTAPDMLAAMRKHPKWSWAEDFAKEKTKLFKEDLSCHPWAMLTLLVFVSECVDDVLEVIRCLVGSHSQCLIHEVLESLYCVALFLLHFKKTFVNCYYNVLHYRVYYALYLYENESAITCGELSHQVKGQQTIDRYAEHSISVRLTHEQLRICNHDIQEGDTIKIIAFAGTGKTTTLIKYTQLRPGLKFLLIVYNKAINEHSKQCFPLNVTCRTAHSLAYQKIGRRYAAVKKLYNLKIMDIVDRLTARQGISLYVQAKFVRDAIMAFLASADRVIDMDHVPSFICEEDQVKHELNAYQRLAIVDDANSMWKRMIDLQDKAPLTHDGYLKMYQLQKPVNDFDAYDVILIDEAQDLTPAVADILLSLNKPKILVGDPHQQIYAFRGAVDSMQLVTATRIFYLTQSWPNHEKGRIAEAKASDVYYSPEPKPNYSQLL</sequence>
<keyword evidence="3" id="KW-0347">Helicase</keyword>
<dbReference type="EMBL" id="AMQN01003982">
    <property type="status" value="NOT_ANNOTATED_CDS"/>
    <property type="molecule type" value="Genomic_DNA"/>
</dbReference>
<dbReference type="InterPro" id="IPR014016">
    <property type="entry name" value="UvrD-like_ATP-bd"/>
</dbReference>